<evidence type="ECO:0000256" key="3">
    <source>
        <dbReference type="ARBA" id="ARBA00022475"/>
    </source>
</evidence>
<dbReference type="Gene3D" id="1.10.3720.10">
    <property type="entry name" value="MetI-like"/>
    <property type="match status" value="1"/>
</dbReference>
<dbReference type="PATRIC" id="fig|1036673.3.peg.2063"/>
<feature type="transmembrane region" description="Helical" evidence="7">
    <location>
        <begin position="173"/>
        <end position="191"/>
    </location>
</feature>
<feature type="transmembrane region" description="Helical" evidence="7">
    <location>
        <begin position="227"/>
        <end position="251"/>
    </location>
</feature>
<dbReference type="Proteomes" id="UP000006620">
    <property type="component" value="Chromosome"/>
</dbReference>
<evidence type="ECO:0000313" key="9">
    <source>
        <dbReference type="EMBL" id="AEI40856.1"/>
    </source>
</evidence>
<evidence type="ECO:0000256" key="1">
    <source>
        <dbReference type="ARBA" id="ARBA00004651"/>
    </source>
</evidence>
<reference evidence="10" key="1">
    <citation type="submission" date="2011-06" db="EMBL/GenBank/DDBJ databases">
        <title>Complete genome sequence of Paenibacillus mucilaginosus KNP414.</title>
        <authorList>
            <person name="Wang J."/>
            <person name="Hu S."/>
            <person name="Hu X."/>
            <person name="Zhang B."/>
            <person name="Dong D."/>
            <person name="Zhang S."/>
            <person name="Zhao K."/>
            <person name="Wu D."/>
        </authorList>
    </citation>
    <scope>NUCLEOTIDE SEQUENCE [LARGE SCALE GENOMIC DNA]</scope>
    <source>
        <strain evidence="10">KNP414</strain>
    </source>
</reference>
<evidence type="ECO:0000259" key="8">
    <source>
        <dbReference type="PROSITE" id="PS50928"/>
    </source>
</evidence>
<dbReference type="InterPro" id="IPR051393">
    <property type="entry name" value="ABC_transporter_permease"/>
</dbReference>
<feature type="domain" description="ABC transmembrane type-1" evidence="8">
    <location>
        <begin position="95"/>
        <end position="307"/>
    </location>
</feature>
<dbReference type="PROSITE" id="PS50928">
    <property type="entry name" value="ABC_TM1"/>
    <property type="match status" value="1"/>
</dbReference>
<keyword evidence="5 7" id="KW-1133">Transmembrane helix</keyword>
<dbReference type="HOGENOM" id="CLU_016047_0_2_9"/>
<feature type="transmembrane region" description="Helical" evidence="7">
    <location>
        <begin position="132"/>
        <end position="153"/>
    </location>
</feature>
<protein>
    <recommendedName>
        <fullName evidence="8">ABC transmembrane type-1 domain-containing protein</fullName>
    </recommendedName>
</protein>
<evidence type="ECO:0000256" key="4">
    <source>
        <dbReference type="ARBA" id="ARBA00022692"/>
    </source>
</evidence>
<accession>F8F7V2</accession>
<proteinExistence type="inferred from homology"/>
<evidence type="ECO:0000256" key="7">
    <source>
        <dbReference type="RuleBase" id="RU363032"/>
    </source>
</evidence>
<organism evidence="9 10">
    <name type="scientific">Paenibacillus mucilaginosus (strain KNP414)</name>
    <dbReference type="NCBI Taxonomy" id="1036673"/>
    <lineage>
        <taxon>Bacteria</taxon>
        <taxon>Bacillati</taxon>
        <taxon>Bacillota</taxon>
        <taxon>Bacilli</taxon>
        <taxon>Bacillales</taxon>
        <taxon>Paenibacillaceae</taxon>
        <taxon>Paenibacillus</taxon>
    </lineage>
</organism>
<reference evidence="9 10" key="2">
    <citation type="journal article" date="2013" name="Genome Announc.">
        <title>Genome Sequence of Growth-Improving Paenibacillus mucilaginosus Strain KNP414.</title>
        <authorList>
            <person name="Lu J.J."/>
            <person name="Wang J.F."/>
            <person name="Hu X.F."/>
        </authorList>
    </citation>
    <scope>NUCLEOTIDE SEQUENCE [LARGE SCALE GENOMIC DNA]</scope>
    <source>
        <strain evidence="9 10">KNP414</strain>
    </source>
</reference>
<keyword evidence="6 7" id="KW-0472">Membrane</keyword>
<gene>
    <name evidence="9" type="ordered locus">KNP414_02295</name>
</gene>
<name>F8F7V2_PAEMK</name>
<keyword evidence="3" id="KW-1003">Cell membrane</keyword>
<comment type="similarity">
    <text evidence="7">Belongs to the binding-protein-dependent transport system permease family.</text>
</comment>
<dbReference type="InterPro" id="IPR035906">
    <property type="entry name" value="MetI-like_sf"/>
</dbReference>
<dbReference type="GO" id="GO:0005886">
    <property type="term" value="C:plasma membrane"/>
    <property type="evidence" value="ECO:0007669"/>
    <property type="project" value="UniProtKB-SubCell"/>
</dbReference>
<evidence type="ECO:0000256" key="6">
    <source>
        <dbReference type="ARBA" id="ARBA00023136"/>
    </source>
</evidence>
<feature type="transmembrane region" description="Helical" evidence="7">
    <location>
        <begin position="37"/>
        <end position="63"/>
    </location>
</feature>
<comment type="subcellular location">
    <subcellularLocation>
        <location evidence="1 7">Cell membrane</location>
        <topology evidence="1 7">Multi-pass membrane protein</topology>
    </subcellularLocation>
</comment>
<feature type="transmembrane region" description="Helical" evidence="7">
    <location>
        <begin position="286"/>
        <end position="309"/>
    </location>
</feature>
<evidence type="ECO:0000256" key="5">
    <source>
        <dbReference type="ARBA" id="ARBA00022989"/>
    </source>
</evidence>
<dbReference type="Pfam" id="PF00528">
    <property type="entry name" value="BPD_transp_1"/>
    <property type="match status" value="1"/>
</dbReference>
<dbReference type="RefSeq" id="WP_013916017.1">
    <property type="nucleotide sequence ID" value="NC_015690.1"/>
</dbReference>
<dbReference type="InterPro" id="IPR000515">
    <property type="entry name" value="MetI-like"/>
</dbReference>
<evidence type="ECO:0000256" key="2">
    <source>
        <dbReference type="ARBA" id="ARBA00022448"/>
    </source>
</evidence>
<sequence>MNAEGRLGKSGAASLHTEKPGGAVSAVKRWFHKDGTWAILLLLPNIIGFLAFTLIPVIASFLLSFTSWDMLSPIRWVGFENYAALLKDETFIKVFWNTIYFAGVSVPVGIVCSLFLAVALDQGIAFKKFYRAAYFLPVVSSMVAVAVVWQFIYNPEYGLLNYALSLIGIKGPNWLTSTVWAMPAVILTSVWKNVGFNMLIFLAGLQGIADSYYEAAELDGARWHQKFWYVTVPLLSPTTFFVTVMSFIGSFQVFDTVFLMTQGGPARSTSVIVHYLYENAFKYFNMGYASAMAYVLFFIVFLITLFQLWRQKKWGAYGG</sequence>
<dbReference type="AlphaFoldDB" id="F8F7V2"/>
<keyword evidence="4 7" id="KW-0812">Transmembrane</keyword>
<dbReference type="EMBL" id="CP002869">
    <property type="protein sequence ID" value="AEI40856.1"/>
    <property type="molecule type" value="Genomic_DNA"/>
</dbReference>
<dbReference type="PANTHER" id="PTHR30193">
    <property type="entry name" value="ABC TRANSPORTER PERMEASE PROTEIN"/>
    <property type="match status" value="1"/>
</dbReference>
<dbReference type="GO" id="GO:0055085">
    <property type="term" value="P:transmembrane transport"/>
    <property type="evidence" value="ECO:0007669"/>
    <property type="project" value="InterPro"/>
</dbReference>
<dbReference type="SUPFAM" id="SSF161098">
    <property type="entry name" value="MetI-like"/>
    <property type="match status" value="1"/>
</dbReference>
<keyword evidence="2 7" id="KW-0813">Transport</keyword>
<dbReference type="PANTHER" id="PTHR30193:SF37">
    <property type="entry name" value="INNER MEMBRANE ABC TRANSPORTER PERMEASE PROTEIN YCJO"/>
    <property type="match status" value="1"/>
</dbReference>
<feature type="transmembrane region" description="Helical" evidence="7">
    <location>
        <begin position="99"/>
        <end position="120"/>
    </location>
</feature>
<evidence type="ECO:0000313" key="10">
    <source>
        <dbReference type="Proteomes" id="UP000006620"/>
    </source>
</evidence>
<dbReference type="CDD" id="cd06261">
    <property type="entry name" value="TM_PBP2"/>
    <property type="match status" value="1"/>
</dbReference>
<dbReference type="KEGG" id="pms:KNP414_02295"/>